<name>A0A9W6GRQ7_9HYPH</name>
<dbReference type="EMBL" id="BSEC01000001">
    <property type="protein sequence ID" value="GLI91887.1"/>
    <property type="molecule type" value="Genomic_DNA"/>
</dbReference>
<evidence type="ECO:0000313" key="3">
    <source>
        <dbReference type="Proteomes" id="UP001144323"/>
    </source>
</evidence>
<evidence type="ECO:0000313" key="2">
    <source>
        <dbReference type="EMBL" id="GLI91887.1"/>
    </source>
</evidence>
<accession>A0A9W6GRQ7</accession>
<dbReference type="Gene3D" id="3.90.226.10">
    <property type="entry name" value="2-enoyl-CoA Hydratase, Chain A, domain 1"/>
    <property type="match status" value="1"/>
</dbReference>
<reference evidence="2" key="1">
    <citation type="journal article" date="2023" name="Int. J. Syst. Evol. Microbiol.">
        <title>Methylocystis iwaonis sp. nov., a type II methane-oxidizing bacterium from surface soil of a rice paddy field in Japan, and emended description of the genus Methylocystis (ex Whittenbury et al. 1970) Bowman et al. 1993.</title>
        <authorList>
            <person name="Kaise H."/>
            <person name="Sawadogo J.B."/>
            <person name="Alam M.S."/>
            <person name="Ueno C."/>
            <person name="Dianou D."/>
            <person name="Shinjo R."/>
            <person name="Asakawa S."/>
        </authorList>
    </citation>
    <scope>NUCLEOTIDE SEQUENCE</scope>
    <source>
        <strain evidence="2">LMG27198</strain>
    </source>
</reference>
<dbReference type="InterPro" id="IPR001753">
    <property type="entry name" value="Enoyl-CoA_hydra/iso"/>
</dbReference>
<sequence length="267" mass="28164">MELLETFDARGVVTLTLNRPQRRNAFDAGLVAALTDALRRLDADPEARVIMLSGAGENFCAGGDIEWMRAAANAPATENERDALMLAAMYDALDKLSKPTVALVQGAAFGGGVGLVACCDIALAARSAKFCLSEVRLGLIPAVVGPYVVKAIGMRRARALFLSAEIIDAECARHIGLVHEIAPVGGLSALRDRVIEALLLGAPGAQAQAKRLVSLCADHAIDASLIHETARLLAERRASAEGVAGLTGFLDKRAPDWRDLGKRAHVP</sequence>
<dbReference type="RefSeq" id="WP_281800767.1">
    <property type="nucleotide sequence ID" value="NZ_BSEC01000001.1"/>
</dbReference>
<proteinExistence type="inferred from homology"/>
<dbReference type="GO" id="GO:0003824">
    <property type="term" value="F:catalytic activity"/>
    <property type="evidence" value="ECO:0007669"/>
    <property type="project" value="UniProtKB-ARBA"/>
</dbReference>
<organism evidence="2 3">
    <name type="scientific">Methylocystis echinoides</name>
    <dbReference type="NCBI Taxonomy" id="29468"/>
    <lineage>
        <taxon>Bacteria</taxon>
        <taxon>Pseudomonadati</taxon>
        <taxon>Pseudomonadota</taxon>
        <taxon>Alphaproteobacteria</taxon>
        <taxon>Hyphomicrobiales</taxon>
        <taxon>Methylocystaceae</taxon>
        <taxon>Methylocystis</taxon>
    </lineage>
</organism>
<dbReference type="InterPro" id="IPR029045">
    <property type="entry name" value="ClpP/crotonase-like_dom_sf"/>
</dbReference>
<dbReference type="PANTHER" id="PTHR42964">
    <property type="entry name" value="ENOYL-COA HYDRATASE"/>
    <property type="match status" value="1"/>
</dbReference>
<comment type="caution">
    <text evidence="2">The sequence shown here is derived from an EMBL/GenBank/DDBJ whole genome shotgun (WGS) entry which is preliminary data.</text>
</comment>
<dbReference type="PANTHER" id="PTHR42964:SF1">
    <property type="entry name" value="POLYKETIDE BIOSYNTHESIS ENOYL-COA HYDRATASE PKSH-RELATED"/>
    <property type="match status" value="1"/>
</dbReference>
<protein>
    <submittedName>
        <fullName evidence="2">Methylglutaconyl-CoA hydratase</fullName>
    </submittedName>
</protein>
<dbReference type="Gene3D" id="1.10.12.10">
    <property type="entry name" value="Lyase 2-enoyl-coa Hydratase, Chain A, domain 2"/>
    <property type="match status" value="1"/>
</dbReference>
<dbReference type="CDD" id="cd06558">
    <property type="entry name" value="crotonase-like"/>
    <property type="match status" value="1"/>
</dbReference>
<gene>
    <name evidence="2" type="ORF">LMG27198_08790</name>
</gene>
<dbReference type="SUPFAM" id="SSF52096">
    <property type="entry name" value="ClpP/crotonase"/>
    <property type="match status" value="1"/>
</dbReference>
<comment type="similarity">
    <text evidence="1">Belongs to the enoyl-CoA hydratase/isomerase family.</text>
</comment>
<dbReference type="GO" id="GO:0008300">
    <property type="term" value="P:isoprenoid catabolic process"/>
    <property type="evidence" value="ECO:0007669"/>
    <property type="project" value="TreeGrafter"/>
</dbReference>
<dbReference type="Proteomes" id="UP001144323">
    <property type="component" value="Unassembled WGS sequence"/>
</dbReference>
<evidence type="ECO:0000256" key="1">
    <source>
        <dbReference type="ARBA" id="ARBA00005254"/>
    </source>
</evidence>
<dbReference type="InterPro" id="IPR051683">
    <property type="entry name" value="Enoyl-CoA_Hydratase/Isomerase"/>
</dbReference>
<dbReference type="InterPro" id="IPR014748">
    <property type="entry name" value="Enoyl-CoA_hydra_C"/>
</dbReference>
<dbReference type="Pfam" id="PF00378">
    <property type="entry name" value="ECH_1"/>
    <property type="match status" value="1"/>
</dbReference>
<keyword evidence="3" id="KW-1185">Reference proteome</keyword>
<dbReference type="AlphaFoldDB" id="A0A9W6GRQ7"/>